<reference evidence="1" key="1">
    <citation type="submission" date="2021-02" db="EMBL/GenBank/DDBJ databases">
        <authorList>
            <person name="Cremers G."/>
            <person name="Picone N."/>
        </authorList>
    </citation>
    <scope>NUCLEOTIDE SEQUENCE</scope>
    <source>
        <strain evidence="1">PQ17</strain>
    </source>
</reference>
<evidence type="ECO:0000313" key="2">
    <source>
        <dbReference type="Proteomes" id="UP000663859"/>
    </source>
</evidence>
<dbReference type="RefSeq" id="WP_174583148.1">
    <property type="nucleotide sequence ID" value="NZ_CAJNOB010000013.1"/>
</dbReference>
<dbReference type="Proteomes" id="UP000663859">
    <property type="component" value="Unassembled WGS sequence"/>
</dbReference>
<evidence type="ECO:0000313" key="1">
    <source>
        <dbReference type="EMBL" id="CAF0697079.1"/>
    </source>
</evidence>
<keyword evidence="2" id="KW-1185">Reference proteome</keyword>
<accession>A0A8J2BPM7</accession>
<dbReference type="AlphaFoldDB" id="A0A8J2BPM7"/>
<proteinExistence type="predicted"/>
<name>A0A8J2BPM7_9BACT</name>
<comment type="caution">
    <text evidence="1">The sequence shown here is derived from an EMBL/GenBank/DDBJ whole genome shotgun (WGS) entry which is preliminary data.</text>
</comment>
<gene>
    <name evidence="1" type="ORF">MPNT_200050</name>
</gene>
<sequence length="127" mass="14319">MDALNKHHRRIIGLGKVTAPVAMVHRVRFPGYCYSLDPVIQQPAGIRRPQAPLARFGVSVRLVDLLEYLVALEVDVRRVAVDIHQLRHARRGDGSVFFLQSLVWGSPNFVHHSYAAGSLNLFLSRKQ</sequence>
<protein>
    <submittedName>
        <fullName evidence="1">Uncharacterized protein</fullName>
    </submittedName>
</protein>
<dbReference type="EMBL" id="CAJNOB010000013">
    <property type="protein sequence ID" value="CAF0697079.1"/>
    <property type="molecule type" value="Genomic_DNA"/>
</dbReference>
<organism evidence="1 2">
    <name type="scientific">Candidatus Methylacidithermus pantelleriae</name>
    <dbReference type="NCBI Taxonomy" id="2744239"/>
    <lineage>
        <taxon>Bacteria</taxon>
        <taxon>Pseudomonadati</taxon>
        <taxon>Verrucomicrobiota</taxon>
        <taxon>Methylacidiphilae</taxon>
        <taxon>Methylacidiphilales</taxon>
        <taxon>Methylacidiphilaceae</taxon>
        <taxon>Candidatus Methylacidithermus</taxon>
    </lineage>
</organism>